<dbReference type="GO" id="GO:0000976">
    <property type="term" value="F:transcription cis-regulatory region binding"/>
    <property type="evidence" value="ECO:0007669"/>
    <property type="project" value="TreeGrafter"/>
</dbReference>
<dbReference type="GO" id="GO:0032993">
    <property type="term" value="C:protein-DNA complex"/>
    <property type="evidence" value="ECO:0007669"/>
    <property type="project" value="TreeGrafter"/>
</dbReference>
<dbReference type="PROSITE" id="PS50110">
    <property type="entry name" value="RESPONSE_REGULATORY"/>
    <property type="match status" value="1"/>
</dbReference>
<evidence type="ECO:0000256" key="2">
    <source>
        <dbReference type="ARBA" id="ARBA00022490"/>
    </source>
</evidence>
<dbReference type="InterPro" id="IPR011006">
    <property type="entry name" value="CheY-like_superfamily"/>
</dbReference>
<evidence type="ECO:0000259" key="11">
    <source>
        <dbReference type="PROSITE" id="PS51755"/>
    </source>
</evidence>
<evidence type="ECO:0000256" key="4">
    <source>
        <dbReference type="ARBA" id="ARBA00023012"/>
    </source>
</evidence>
<reference evidence="12 13" key="1">
    <citation type="journal article" date="2008" name="Int. J. Syst. Evol. Microbiol.">
        <title>Description of Roseateles aquatilis sp. nov. and Roseateles terrae sp. nov., in the class Betaproteobacteria, and emended description of the genus Roseateles.</title>
        <authorList>
            <person name="Gomila M."/>
            <person name="Bowien B."/>
            <person name="Falsen E."/>
            <person name="Moore E.R."/>
            <person name="Lalucat J."/>
        </authorList>
    </citation>
    <scope>NUCLEOTIDE SEQUENCE [LARGE SCALE GENOMIC DNA]</scope>
    <source>
        <strain evidence="12 13">CCUG 48205</strain>
    </source>
</reference>
<dbReference type="OrthoDB" id="165980at2"/>
<protein>
    <submittedName>
        <fullName evidence="12">DNA-binding response regulator</fullName>
    </submittedName>
</protein>
<dbReference type="Gene3D" id="1.10.10.10">
    <property type="entry name" value="Winged helix-like DNA-binding domain superfamily/Winged helix DNA-binding domain"/>
    <property type="match status" value="1"/>
</dbReference>
<dbReference type="GO" id="GO:0006355">
    <property type="term" value="P:regulation of DNA-templated transcription"/>
    <property type="evidence" value="ECO:0007669"/>
    <property type="project" value="InterPro"/>
</dbReference>
<comment type="caution">
    <text evidence="12">The sequence shown here is derived from an EMBL/GenBank/DDBJ whole genome shotgun (WGS) entry which is preliminary data.</text>
</comment>
<evidence type="ECO:0000256" key="5">
    <source>
        <dbReference type="ARBA" id="ARBA00023015"/>
    </source>
</evidence>
<proteinExistence type="predicted"/>
<dbReference type="Pfam" id="PF00486">
    <property type="entry name" value="Trans_reg_C"/>
    <property type="match status" value="1"/>
</dbReference>
<keyword evidence="5" id="KW-0805">Transcription regulation</keyword>
<keyword evidence="13" id="KW-1185">Reference proteome</keyword>
<evidence type="ECO:0000256" key="1">
    <source>
        <dbReference type="ARBA" id="ARBA00004496"/>
    </source>
</evidence>
<evidence type="ECO:0000256" key="6">
    <source>
        <dbReference type="ARBA" id="ARBA00023125"/>
    </source>
</evidence>
<name>A0A246J7K1_9BURK</name>
<dbReference type="SMART" id="SM00448">
    <property type="entry name" value="REC"/>
    <property type="match status" value="1"/>
</dbReference>
<dbReference type="Gene3D" id="3.40.50.2300">
    <property type="match status" value="1"/>
</dbReference>
<dbReference type="SUPFAM" id="SSF46894">
    <property type="entry name" value="C-terminal effector domain of the bipartite response regulators"/>
    <property type="match status" value="1"/>
</dbReference>
<dbReference type="InterPro" id="IPR039420">
    <property type="entry name" value="WalR-like"/>
</dbReference>
<dbReference type="GO" id="GO:0005829">
    <property type="term" value="C:cytosol"/>
    <property type="evidence" value="ECO:0007669"/>
    <property type="project" value="TreeGrafter"/>
</dbReference>
<dbReference type="InterPro" id="IPR036388">
    <property type="entry name" value="WH-like_DNA-bd_sf"/>
</dbReference>
<dbReference type="SUPFAM" id="SSF52172">
    <property type="entry name" value="CheY-like"/>
    <property type="match status" value="1"/>
</dbReference>
<dbReference type="EMBL" id="NIOF01000007">
    <property type="protein sequence ID" value="OWQ88620.1"/>
    <property type="molecule type" value="Genomic_DNA"/>
</dbReference>
<keyword evidence="2" id="KW-0963">Cytoplasm</keyword>
<dbReference type="InterPro" id="IPR016032">
    <property type="entry name" value="Sig_transdc_resp-reg_C-effctor"/>
</dbReference>
<dbReference type="Gene3D" id="6.10.250.690">
    <property type="match status" value="1"/>
</dbReference>
<dbReference type="InterPro" id="IPR001789">
    <property type="entry name" value="Sig_transdc_resp-reg_receiver"/>
</dbReference>
<dbReference type="AlphaFoldDB" id="A0A246J7K1"/>
<evidence type="ECO:0000259" key="10">
    <source>
        <dbReference type="PROSITE" id="PS50110"/>
    </source>
</evidence>
<keyword evidence="7" id="KW-0804">Transcription</keyword>
<feature type="domain" description="Response regulatory" evidence="10">
    <location>
        <begin position="11"/>
        <end position="124"/>
    </location>
</feature>
<dbReference type="PANTHER" id="PTHR48111">
    <property type="entry name" value="REGULATOR OF RPOS"/>
    <property type="match status" value="1"/>
</dbReference>
<feature type="DNA-binding region" description="OmpR/PhoB-type" evidence="9">
    <location>
        <begin position="136"/>
        <end position="235"/>
    </location>
</feature>
<dbReference type="GO" id="GO:0000156">
    <property type="term" value="F:phosphorelay response regulator activity"/>
    <property type="evidence" value="ECO:0007669"/>
    <property type="project" value="TreeGrafter"/>
</dbReference>
<organism evidence="12 13">
    <name type="scientific">Roseateles aquatilis</name>
    <dbReference type="NCBI Taxonomy" id="431061"/>
    <lineage>
        <taxon>Bacteria</taxon>
        <taxon>Pseudomonadati</taxon>
        <taxon>Pseudomonadota</taxon>
        <taxon>Betaproteobacteria</taxon>
        <taxon>Burkholderiales</taxon>
        <taxon>Sphaerotilaceae</taxon>
        <taxon>Roseateles</taxon>
    </lineage>
</organism>
<keyword evidence="6 9" id="KW-0238">DNA-binding</keyword>
<dbReference type="CDD" id="cd00383">
    <property type="entry name" value="trans_reg_C"/>
    <property type="match status" value="1"/>
</dbReference>
<keyword evidence="3 8" id="KW-0597">Phosphoprotein</keyword>
<dbReference type="CDD" id="cd17574">
    <property type="entry name" value="REC_OmpR"/>
    <property type="match status" value="1"/>
</dbReference>
<evidence type="ECO:0000256" key="8">
    <source>
        <dbReference type="PROSITE-ProRule" id="PRU00169"/>
    </source>
</evidence>
<feature type="modified residue" description="4-aspartylphosphate" evidence="8">
    <location>
        <position position="60"/>
    </location>
</feature>
<sequence length="236" mass="26014">MEIPAQPATARILLIEDDERLAQLVAEALRKAQYVVTVCGDGLAGEALMRQESFDLVLLDGHLPGKDGFDVLRDTRRDFAGRIVMLTARDDDIDQVLGLEGGADDYITKPVAPRVLLARLKALLRRDALPVAQPVGEALHFGPLTLLPQSRELRVNGEPVPLTTAEYELLNYLAHRAGQVVSRDDIMQGLRGLEFDGLDRAIDARISRLRKKIGDDAQSPTRIKTVRGQGYLFAID</sequence>
<evidence type="ECO:0000256" key="9">
    <source>
        <dbReference type="PROSITE-ProRule" id="PRU01091"/>
    </source>
</evidence>
<dbReference type="RefSeq" id="WP_088386143.1">
    <property type="nucleotide sequence ID" value="NZ_NIOF01000007.1"/>
</dbReference>
<dbReference type="FunFam" id="1.10.10.10:FF:000099">
    <property type="entry name" value="Two-component system response regulator TorR"/>
    <property type="match status" value="1"/>
</dbReference>
<dbReference type="InterPro" id="IPR001867">
    <property type="entry name" value="OmpR/PhoB-type_DNA-bd"/>
</dbReference>
<evidence type="ECO:0000313" key="13">
    <source>
        <dbReference type="Proteomes" id="UP000197468"/>
    </source>
</evidence>
<keyword evidence="4" id="KW-0902">Two-component regulatory system</keyword>
<evidence type="ECO:0000256" key="7">
    <source>
        <dbReference type="ARBA" id="ARBA00023163"/>
    </source>
</evidence>
<feature type="domain" description="OmpR/PhoB-type" evidence="11">
    <location>
        <begin position="136"/>
        <end position="235"/>
    </location>
</feature>
<comment type="subcellular location">
    <subcellularLocation>
        <location evidence="1">Cytoplasm</location>
    </subcellularLocation>
</comment>
<evidence type="ECO:0000256" key="3">
    <source>
        <dbReference type="ARBA" id="ARBA00022553"/>
    </source>
</evidence>
<dbReference type="SMART" id="SM00862">
    <property type="entry name" value="Trans_reg_C"/>
    <property type="match status" value="1"/>
</dbReference>
<dbReference type="PANTHER" id="PTHR48111:SF47">
    <property type="entry name" value="TRANSCRIPTIONAL REGULATORY PROTEIN RSTA"/>
    <property type="match status" value="1"/>
</dbReference>
<gene>
    <name evidence="12" type="ORF">CDN99_16150</name>
</gene>
<accession>A0A246J7K1</accession>
<dbReference type="Proteomes" id="UP000197468">
    <property type="component" value="Unassembled WGS sequence"/>
</dbReference>
<dbReference type="PROSITE" id="PS51755">
    <property type="entry name" value="OMPR_PHOB"/>
    <property type="match status" value="1"/>
</dbReference>
<dbReference type="Pfam" id="PF00072">
    <property type="entry name" value="Response_reg"/>
    <property type="match status" value="1"/>
</dbReference>
<evidence type="ECO:0000313" key="12">
    <source>
        <dbReference type="EMBL" id="OWQ88620.1"/>
    </source>
</evidence>